<dbReference type="HOGENOM" id="CLU_3230785_0_0_4"/>
<proteinExistence type="predicted"/>
<dbReference type="AlphaFoldDB" id="A0A0E1W0Z4"/>
<dbReference type="EMBL" id="CM000832">
    <property type="protein sequence ID" value="EET06865.1"/>
    <property type="molecule type" value="Genomic_DNA"/>
</dbReference>
<dbReference type="Proteomes" id="UP000001812">
    <property type="component" value="Chromosome I"/>
</dbReference>
<reference evidence="1" key="1">
    <citation type="submission" date="2009-05" db="EMBL/GenBank/DDBJ databases">
        <authorList>
            <person name="Harkins D.M."/>
            <person name="DeShazer D."/>
            <person name="Woods D.E."/>
            <person name="Brinkac L.M."/>
            <person name="Brown K.A."/>
            <person name="Hung G.C."/>
            <person name="Tuanyok A."/>
            <person name="Zhang B."/>
            <person name="Nierman W.C."/>
        </authorList>
    </citation>
    <scope>NUCLEOTIDE SEQUENCE [LARGE SCALE GENOMIC DNA]</scope>
    <source>
        <strain evidence="1">1710a</strain>
    </source>
</reference>
<name>A0A0E1W0Z4_BURPE</name>
<gene>
    <name evidence="1" type="ORF">BURPS1710A_0270</name>
</gene>
<accession>A0A0E1W0Z4</accession>
<protein>
    <submittedName>
        <fullName evidence="1">Uncharacterized protein</fullName>
    </submittedName>
</protein>
<sequence length="43" mass="4697">MRAIVRMNVKFALSGSPEQVAPYNAASRRAARAARAIHSPLIF</sequence>
<organism evidence="1">
    <name type="scientific">Burkholderia pseudomallei 1710a</name>
    <dbReference type="NCBI Taxonomy" id="320371"/>
    <lineage>
        <taxon>Bacteria</taxon>
        <taxon>Pseudomonadati</taxon>
        <taxon>Pseudomonadota</taxon>
        <taxon>Betaproteobacteria</taxon>
        <taxon>Burkholderiales</taxon>
        <taxon>Burkholderiaceae</taxon>
        <taxon>Burkholderia</taxon>
        <taxon>pseudomallei group</taxon>
    </lineage>
</organism>
<evidence type="ECO:0000313" key="1">
    <source>
        <dbReference type="EMBL" id="EET06865.1"/>
    </source>
</evidence>